<dbReference type="Gene3D" id="3.30.2310.20">
    <property type="entry name" value="RelE-like"/>
    <property type="match status" value="1"/>
</dbReference>
<name>A0A1R4HIY0_9GAMM</name>
<gene>
    <name evidence="2" type="ORF">CRENPOLYSF1_860003</name>
</gene>
<accession>A0A1R4HIY0</accession>
<evidence type="ECO:0000313" key="2">
    <source>
        <dbReference type="EMBL" id="SJM96194.1"/>
    </source>
</evidence>
<dbReference type="InterPro" id="IPR035093">
    <property type="entry name" value="RelE/ParE_toxin_dom_sf"/>
</dbReference>
<evidence type="ECO:0000313" key="3">
    <source>
        <dbReference type="Proteomes" id="UP000195667"/>
    </source>
</evidence>
<dbReference type="AlphaFoldDB" id="A0A1R4HIY0"/>
<keyword evidence="1" id="KW-1277">Toxin-antitoxin system</keyword>
<dbReference type="InterPro" id="IPR007712">
    <property type="entry name" value="RelE/ParE_toxin"/>
</dbReference>
<reference evidence="3" key="1">
    <citation type="submission" date="2017-02" db="EMBL/GenBank/DDBJ databases">
        <authorList>
            <person name="Daims H."/>
        </authorList>
    </citation>
    <scope>NUCLEOTIDE SEQUENCE [LARGE SCALE GENOMIC DNA]</scope>
</reference>
<dbReference type="Pfam" id="PF05016">
    <property type="entry name" value="ParE_toxin"/>
    <property type="match status" value="1"/>
</dbReference>
<dbReference type="Proteomes" id="UP000195667">
    <property type="component" value="Unassembled WGS sequence"/>
</dbReference>
<dbReference type="EMBL" id="FUKI01000166">
    <property type="protein sequence ID" value="SJM96194.1"/>
    <property type="molecule type" value="Genomic_DNA"/>
</dbReference>
<protein>
    <submittedName>
        <fullName evidence="2">Putative plasmid stabilization system protein</fullName>
    </submittedName>
</protein>
<evidence type="ECO:0000256" key="1">
    <source>
        <dbReference type="ARBA" id="ARBA00022649"/>
    </source>
</evidence>
<proteinExistence type="predicted"/>
<keyword evidence="3" id="KW-1185">Reference proteome</keyword>
<organism evidence="2 3">
    <name type="scientific">Crenothrix polyspora</name>
    <dbReference type="NCBI Taxonomy" id="360316"/>
    <lineage>
        <taxon>Bacteria</taxon>
        <taxon>Pseudomonadati</taxon>
        <taxon>Pseudomonadota</taxon>
        <taxon>Gammaproteobacteria</taxon>
        <taxon>Methylococcales</taxon>
        <taxon>Crenotrichaceae</taxon>
        <taxon>Crenothrix</taxon>
    </lineage>
</organism>
<sequence length="81" mass="9952">MRYYNAQKVRLGEEFRDEAFETIGRIKEFPLAWHPLSETIRRCQMRRFPYGLIYEPSESEIVIIAVAHIHQEPEYWRIRRQ</sequence>